<dbReference type="InterPro" id="IPR027417">
    <property type="entry name" value="P-loop_NTPase"/>
</dbReference>
<dbReference type="EMBL" id="QJKK01000002">
    <property type="protein sequence ID" value="RAL26388.1"/>
    <property type="molecule type" value="Genomic_DNA"/>
</dbReference>
<reference evidence="1 2" key="1">
    <citation type="submission" date="2018-06" db="EMBL/GenBank/DDBJ databases">
        <title>Thermoflavimicrobium daqus sp. nov., a thermophilic microbe isolated from Moutai-flavour Daqu.</title>
        <authorList>
            <person name="Wang X."/>
            <person name="Zhou H."/>
        </authorList>
    </citation>
    <scope>NUCLEOTIDE SEQUENCE [LARGE SCALE GENOMIC DNA]</scope>
    <source>
        <strain evidence="1 2">FBKL4.011</strain>
    </source>
</reference>
<name>A0A364K7Y6_9BACL</name>
<dbReference type="OrthoDB" id="9816422at2"/>
<organism evidence="1 2">
    <name type="scientific">Thermoflavimicrobium daqui</name>
    <dbReference type="NCBI Taxonomy" id="2137476"/>
    <lineage>
        <taxon>Bacteria</taxon>
        <taxon>Bacillati</taxon>
        <taxon>Bacillota</taxon>
        <taxon>Bacilli</taxon>
        <taxon>Bacillales</taxon>
        <taxon>Thermoactinomycetaceae</taxon>
        <taxon>Thermoflavimicrobium</taxon>
    </lineage>
</organism>
<keyword evidence="2" id="KW-1185">Reference proteome</keyword>
<protein>
    <recommendedName>
        <fullName evidence="3">ATP-binding protein</fullName>
    </recommendedName>
</protein>
<evidence type="ECO:0008006" key="3">
    <source>
        <dbReference type="Google" id="ProtNLM"/>
    </source>
</evidence>
<dbReference type="AlphaFoldDB" id="A0A364K7Y6"/>
<evidence type="ECO:0000313" key="1">
    <source>
        <dbReference type="EMBL" id="RAL26388.1"/>
    </source>
</evidence>
<reference evidence="1 2" key="2">
    <citation type="submission" date="2018-06" db="EMBL/GenBank/DDBJ databases">
        <authorList>
            <person name="Zhirakovskaya E."/>
        </authorList>
    </citation>
    <scope>NUCLEOTIDE SEQUENCE [LARGE SCALE GENOMIC DNA]</scope>
    <source>
        <strain evidence="1 2">FBKL4.011</strain>
    </source>
</reference>
<dbReference type="Proteomes" id="UP000251213">
    <property type="component" value="Unassembled WGS sequence"/>
</dbReference>
<proteinExistence type="predicted"/>
<dbReference type="RefSeq" id="WP_113658073.1">
    <property type="nucleotide sequence ID" value="NZ_KZ845664.1"/>
</dbReference>
<dbReference type="Gene3D" id="3.40.50.300">
    <property type="entry name" value="P-loop containing nucleotide triphosphate hydrolases"/>
    <property type="match status" value="1"/>
</dbReference>
<accession>A0A364K7Y6</accession>
<gene>
    <name evidence="1" type="ORF">DL897_05195</name>
</gene>
<sequence length="83" mass="9825">MLQIFSEAKLEDQELNRLVVFDEAHKYIEDLVSELVEVVWEMRHKGTNIMVASQDPPELPKFLIQCKRRGEVDKMEVAKRFSY</sequence>
<evidence type="ECO:0000313" key="2">
    <source>
        <dbReference type="Proteomes" id="UP000251213"/>
    </source>
</evidence>
<comment type="caution">
    <text evidence="1">The sequence shown here is derived from an EMBL/GenBank/DDBJ whole genome shotgun (WGS) entry which is preliminary data.</text>
</comment>